<organism evidence="1 2">
    <name type="scientific">Nocardioides aquiterrae</name>
    <dbReference type="NCBI Taxonomy" id="203799"/>
    <lineage>
        <taxon>Bacteria</taxon>
        <taxon>Bacillati</taxon>
        <taxon>Actinomycetota</taxon>
        <taxon>Actinomycetes</taxon>
        <taxon>Propionibacteriales</taxon>
        <taxon>Nocardioidaceae</taxon>
        <taxon>Nocardioides</taxon>
    </lineage>
</organism>
<protein>
    <submittedName>
        <fullName evidence="1">Uncharacterized protein</fullName>
    </submittedName>
</protein>
<dbReference type="Proteomes" id="UP001499979">
    <property type="component" value="Unassembled WGS sequence"/>
</dbReference>
<evidence type="ECO:0000313" key="1">
    <source>
        <dbReference type="EMBL" id="GAA1150632.1"/>
    </source>
</evidence>
<proteinExistence type="predicted"/>
<dbReference type="RefSeq" id="WP_343908545.1">
    <property type="nucleotide sequence ID" value="NZ_BAAAJE010000016.1"/>
</dbReference>
<reference evidence="2" key="1">
    <citation type="journal article" date="2019" name="Int. J. Syst. Evol. Microbiol.">
        <title>The Global Catalogue of Microorganisms (GCM) 10K type strain sequencing project: providing services to taxonomists for standard genome sequencing and annotation.</title>
        <authorList>
            <consortium name="The Broad Institute Genomics Platform"/>
            <consortium name="The Broad Institute Genome Sequencing Center for Infectious Disease"/>
            <person name="Wu L."/>
            <person name="Ma J."/>
        </authorList>
    </citation>
    <scope>NUCLEOTIDE SEQUENCE [LARGE SCALE GENOMIC DNA]</scope>
    <source>
        <strain evidence="2">JCM 11813</strain>
    </source>
</reference>
<gene>
    <name evidence="1" type="ORF">GCM10009606_31540</name>
</gene>
<name>A0ABP4F4D3_9ACTN</name>
<comment type="caution">
    <text evidence="1">The sequence shown here is derived from an EMBL/GenBank/DDBJ whole genome shotgun (WGS) entry which is preliminary data.</text>
</comment>
<dbReference type="EMBL" id="BAAAJE010000016">
    <property type="protein sequence ID" value="GAA1150632.1"/>
    <property type="molecule type" value="Genomic_DNA"/>
</dbReference>
<evidence type="ECO:0000313" key="2">
    <source>
        <dbReference type="Proteomes" id="UP001499979"/>
    </source>
</evidence>
<keyword evidence="2" id="KW-1185">Reference proteome</keyword>
<accession>A0ABP4F4D3</accession>
<sequence>MATVDLGAGRPAPAGVLDDLPRRLSLTLPELLLAAEHAGGAPLPFVPDDPPDGVPHDAALGGRLGPTPGATDAAALAGVLGALHAPEASLARRGLLVDTALDEGLLGAIGLLAAPSVALDLDVTAGPARVRAWHRQRGDAVASLATADGVVFELAWFPADRWADELARVAVVPDDLPAGRSGVPDRLDLPYELLDGAAEAVRGNRADLLPVLVAQHGADLEVVPALTALATEARGRLRALVADVSGERTTVVGVLSWLLLADGWRALRPHDGDRVEIHRVGSGDLAAELAPVLAEVCG</sequence>